<gene>
    <name evidence="4" type="primary">LOC106467830</name>
</gene>
<feature type="compositionally biased region" description="Polar residues" evidence="1">
    <location>
        <begin position="1074"/>
        <end position="1083"/>
    </location>
</feature>
<evidence type="ECO:0000313" key="4">
    <source>
        <dbReference type="RefSeq" id="XP_022251733.1"/>
    </source>
</evidence>
<feature type="region of interest" description="Disordered" evidence="1">
    <location>
        <begin position="1061"/>
        <end position="1083"/>
    </location>
</feature>
<keyword evidence="3" id="KW-1185">Reference proteome</keyword>
<keyword evidence="2" id="KW-0472">Membrane</keyword>
<feature type="compositionally biased region" description="Basic and acidic residues" evidence="1">
    <location>
        <begin position="8"/>
        <end position="21"/>
    </location>
</feature>
<proteinExistence type="predicted"/>
<keyword evidence="2" id="KW-0812">Transmembrane</keyword>
<dbReference type="RefSeq" id="XP_022251733.1">
    <property type="nucleotide sequence ID" value="XM_022396025.1"/>
</dbReference>
<dbReference type="Proteomes" id="UP000694941">
    <property type="component" value="Unplaced"/>
</dbReference>
<sequence length="1693" mass="192824">MNIAVSDEQSRSKYFTKDDGTAVHSQSRSSPTYEGFDSNVETSSWSDVRVNDISVDIFNTDSQDDKMTEPYVSEDECTRLEEVYNETSCHEINANETTVLSSDVYKSVLSTLKEVNEMHHLKDQHIFFSKTNINDKMKKQYVFEDDDTRLAEVDNETGCHEEFCKTNVSDKMKKQYVFEDEDTQLAEDDNETGCHEEFCKTNVSDKMKKQYVFEDDDTQLAEVDNETACHEENGNETRVLSSDICNSDFSALREVNKPHHLKLTDQDRVFSKTNIDSYSFPKEVYQQSLLNKILSNEKNCKISVTNNTFRPNQTVNGENDDKCTSIISTTRNVFNKISESNTSPEINTENETFSSVKNKVGFKDNDFHLKRNSVEKFFSQRFVLKKDEERIINVNNDVLDKDFKGVTSLQQLTKKEKFCKAEDDEVNQKSDPTTIKYSLQIERESSRVAQENIIEEISGKHMNCYKCGEHFISEEYRNMCTKCQAKTLQATLVNTEYKQAPTHSPKLQAHLLVDEKSQDEATGSVFKENSRRKRTLNNEYFSCSEDIVSLSPDQMVKRRCLDNTGLNGSKFKHQSKPMPKIKKDNLLIKYLLSTNQHERNTSGKLLKPYEISESENRIEPENCENLQATHLVENNYKQEENKIHPRQLVESNVVSDNNLTNKQREKPQMQKVTDTSNCKLTRTNKNMRFVIKQVCSGLFLKRFDNDGGDFDDVIHASEKSSVESETQDVCVTFKEDGNEMETIMNTSMSDEKCIPMHTANVENIHNNFNGQSLKMGQKNCSKHNFVVKVNKTVEEKLKLEAVREEEIQSFETGNIGKKLCSYGGKQGVIKDFIHLNEKECLNSEKTISDHENPEVSQHVLKKETVKESQKCPVPPEKMDALKCIESKSIYEEPELHVENSSFEKCPAPPEKMDVLKCIKPKSITEEPELHDPNSSFEKEETKRKIQEKIISFLKESSKSVTPIDELDWLAGASIIDLNCGPTQAINLFTNKLQKNFEDLKKFAIAQEDIPEITEDLLEEKNHLLSQIKKQVLSLRLLKSTADYQSSTVQCASKNEDDTYRNSGITNKYMDGISPTESGSSSKSVNVDLHSSLGVNMENHNLSQDPSSSSPHLQNNYVISKALCNSDTSDCFGNTLVSLASNTSRMNYSNYQDRFQLLRKVAENFQDAGMSVNLTQNSRLNEAFDYQPSSLVPVQKQHHQTLAQDTMQLLQPVESFDYQPSSLVPVQKQHHQTLAQDTMQLLQPVESFDYQPSRLVPCQEKQQQMVISNNSQQQHYSKLFQLLSSQKRSVTSYLACKGNTGGVTSRREDTASREQLRQSDLTATSTLSEQCVLSMNPQSQQATIGIPSNMYYSFLNSANISKANIGQEQTASTTNRLLLNQHGHCSSWPALQTLDKIFHQRTINSSRNSASPGSECTSVSSRTSAEMCSSPILESELRNGHLNNNFDVLLMSPIHQNLNERTEETRQKGPRSALAYIPQLQRRAVHQNHPYNYPQDFSKTGDRANIPGSYSPSNRFVNQQVRTSGRSLTHQPWNDLSHFRTFERVPNEYSQTSTTPNPEINRSPQNVSAKCNLCEKTAKYQCTGCHSAKYCGQSCAVCIIFHGSLFDLHVKSFGESSVPVFWFYFHPLLYTNILNRETLLRTSTETCKSTYTLHFKYSLVTVVLLLHLLSLMIGYSTAFWKTGKDLLTIRCNLA</sequence>
<name>A0ABM1T777_LIMPO</name>
<feature type="transmembrane region" description="Helical" evidence="2">
    <location>
        <begin position="1656"/>
        <end position="1679"/>
    </location>
</feature>
<evidence type="ECO:0000256" key="2">
    <source>
        <dbReference type="SAM" id="Phobius"/>
    </source>
</evidence>
<reference evidence="4" key="1">
    <citation type="submission" date="2025-08" db="UniProtKB">
        <authorList>
            <consortium name="RefSeq"/>
        </authorList>
    </citation>
    <scope>IDENTIFICATION</scope>
    <source>
        <tissue evidence="4">Muscle</tissue>
    </source>
</reference>
<evidence type="ECO:0000313" key="3">
    <source>
        <dbReference type="Proteomes" id="UP000694941"/>
    </source>
</evidence>
<evidence type="ECO:0000256" key="1">
    <source>
        <dbReference type="SAM" id="MobiDB-lite"/>
    </source>
</evidence>
<accession>A0ABM1T777</accession>
<feature type="compositionally biased region" description="Polar residues" evidence="1">
    <location>
        <begin position="23"/>
        <end position="32"/>
    </location>
</feature>
<organism evidence="3 4">
    <name type="scientific">Limulus polyphemus</name>
    <name type="common">Atlantic horseshoe crab</name>
    <dbReference type="NCBI Taxonomy" id="6850"/>
    <lineage>
        <taxon>Eukaryota</taxon>
        <taxon>Metazoa</taxon>
        <taxon>Ecdysozoa</taxon>
        <taxon>Arthropoda</taxon>
        <taxon>Chelicerata</taxon>
        <taxon>Merostomata</taxon>
        <taxon>Xiphosura</taxon>
        <taxon>Limulidae</taxon>
        <taxon>Limulus</taxon>
    </lineage>
</organism>
<feature type="region of interest" description="Disordered" evidence="1">
    <location>
        <begin position="1"/>
        <end position="39"/>
    </location>
</feature>
<protein>
    <submittedName>
        <fullName evidence="4">Uncharacterized protein LOC106467830 isoform X1</fullName>
    </submittedName>
</protein>
<keyword evidence="2" id="KW-1133">Transmembrane helix</keyword>
<dbReference type="GeneID" id="106467830"/>